<feature type="region of interest" description="Disordered" evidence="1">
    <location>
        <begin position="118"/>
        <end position="147"/>
    </location>
</feature>
<dbReference type="OrthoDB" id="5975969at2759"/>
<reference evidence="2" key="1">
    <citation type="submission" date="2023-01" db="EMBL/GenBank/DDBJ databases">
        <title>Genome assembly of the deep-sea coral Lophelia pertusa.</title>
        <authorList>
            <person name="Herrera S."/>
            <person name="Cordes E."/>
        </authorList>
    </citation>
    <scope>NUCLEOTIDE SEQUENCE</scope>
    <source>
        <strain evidence="2">USNM1676648</strain>
        <tissue evidence="2">Polyp</tissue>
    </source>
</reference>
<proteinExistence type="predicted"/>
<feature type="compositionally biased region" description="Basic and acidic residues" evidence="1">
    <location>
        <begin position="377"/>
        <end position="388"/>
    </location>
</feature>
<dbReference type="AlphaFoldDB" id="A0A9X0CRI4"/>
<feature type="compositionally biased region" description="Low complexity" evidence="1">
    <location>
        <begin position="310"/>
        <end position="330"/>
    </location>
</feature>
<dbReference type="EMBL" id="MU826831">
    <property type="protein sequence ID" value="KAJ7373347.1"/>
    <property type="molecule type" value="Genomic_DNA"/>
</dbReference>
<dbReference type="Proteomes" id="UP001163046">
    <property type="component" value="Unassembled WGS sequence"/>
</dbReference>
<feature type="region of interest" description="Disordered" evidence="1">
    <location>
        <begin position="238"/>
        <end position="279"/>
    </location>
</feature>
<gene>
    <name evidence="2" type="ORF">OS493_012939</name>
</gene>
<organism evidence="2 3">
    <name type="scientific">Desmophyllum pertusum</name>
    <dbReference type="NCBI Taxonomy" id="174260"/>
    <lineage>
        <taxon>Eukaryota</taxon>
        <taxon>Metazoa</taxon>
        <taxon>Cnidaria</taxon>
        <taxon>Anthozoa</taxon>
        <taxon>Hexacorallia</taxon>
        <taxon>Scleractinia</taxon>
        <taxon>Caryophylliina</taxon>
        <taxon>Caryophylliidae</taxon>
        <taxon>Desmophyllum</taxon>
    </lineage>
</organism>
<protein>
    <submittedName>
        <fullName evidence="2">Uncharacterized protein</fullName>
    </submittedName>
</protein>
<evidence type="ECO:0000256" key="1">
    <source>
        <dbReference type="SAM" id="MobiDB-lite"/>
    </source>
</evidence>
<feature type="region of interest" description="Disordered" evidence="1">
    <location>
        <begin position="294"/>
        <end position="389"/>
    </location>
</feature>
<feature type="compositionally biased region" description="Polar residues" evidence="1">
    <location>
        <begin position="331"/>
        <end position="349"/>
    </location>
</feature>
<keyword evidence="3" id="KW-1185">Reference proteome</keyword>
<evidence type="ECO:0000313" key="2">
    <source>
        <dbReference type="EMBL" id="KAJ7373347.1"/>
    </source>
</evidence>
<evidence type="ECO:0000313" key="3">
    <source>
        <dbReference type="Proteomes" id="UP001163046"/>
    </source>
</evidence>
<sequence>MATDDRQISIAGAEAGKAIPSALKVVESDDDLRRKSVPARMFASAHTTDTPRSCSANGTCSRDTPLTLHRETKAAFEDTPLVNKTVENEKNEYGPARLLACPNITDMSKVTQDATDMMSSTNEEKDDTGEDAKTIITPSPQRETHNQDRTLVTSLEEPGNKPQMSAIQDALFKARTGNETRHYMFRDKRKSLLASEVPSFNSKSCQRTESTENTELNTTWCDSTAKIYSLKYTEDMERDGIEGSHDETKQTELTQTEHTEPTIEEEYKHRYQSKQQERSDTIESLVMFPIVQSEANRRRRSSTASVSQFSAPSPSAGASRSRRVSVGGASNFPTPSTSGQSETQPTPGSSDIPAAPASRRGSQSRRSSIAAAAFGQSKRDSAQGDGKKGSIGFGTLASSLVKWKMSTLRATKKCNETIAKDTKHQEFMDRTADRIKTELPRSLLVSIQEEAYPIILRTAQAYRSQLGAKHKLTIQASDRLEDLLRDLKSPY</sequence>
<comment type="caution">
    <text evidence="2">The sequence shown here is derived from an EMBL/GenBank/DDBJ whole genome shotgun (WGS) entry which is preliminary data.</text>
</comment>
<name>A0A9X0CRI4_9CNID</name>
<feature type="compositionally biased region" description="Low complexity" evidence="1">
    <location>
        <begin position="354"/>
        <end position="373"/>
    </location>
</feature>
<accession>A0A9X0CRI4</accession>